<feature type="compositionally biased region" description="Acidic residues" evidence="1">
    <location>
        <begin position="60"/>
        <end position="69"/>
    </location>
</feature>
<feature type="region of interest" description="Disordered" evidence="1">
    <location>
        <begin position="1"/>
        <end position="27"/>
    </location>
</feature>
<evidence type="ECO:0000313" key="2">
    <source>
        <dbReference type="EMBL" id="KAI1509670.1"/>
    </source>
</evidence>
<gene>
    <name evidence="2" type="ORF">Ptr86124_011256</name>
</gene>
<comment type="caution">
    <text evidence="2">The sequence shown here is derived from an EMBL/GenBank/DDBJ whole genome shotgun (WGS) entry which is preliminary data.</text>
</comment>
<dbReference type="Pfam" id="PF06172">
    <property type="entry name" value="Cupin_5"/>
    <property type="match status" value="1"/>
</dbReference>
<name>A0A2W1HMP4_9PLEO</name>
<feature type="region of interest" description="Disordered" evidence="1">
    <location>
        <begin position="57"/>
        <end position="82"/>
    </location>
</feature>
<dbReference type="InterPro" id="IPR039935">
    <property type="entry name" value="YML079W-like"/>
</dbReference>
<dbReference type="Proteomes" id="UP000249757">
    <property type="component" value="Unassembled WGS sequence"/>
</dbReference>
<dbReference type="PANTHER" id="PTHR33387">
    <property type="entry name" value="RMLC-LIKE JELLY ROLL FOLD PROTEIN"/>
    <property type="match status" value="1"/>
</dbReference>
<dbReference type="OrthoDB" id="6614653at2759"/>
<evidence type="ECO:0000256" key="1">
    <source>
        <dbReference type="SAM" id="MobiDB-lite"/>
    </source>
</evidence>
<dbReference type="InterPro" id="IPR011051">
    <property type="entry name" value="RmlC_Cupin_sf"/>
</dbReference>
<dbReference type="InterPro" id="IPR009327">
    <property type="entry name" value="Cupin_DUF985"/>
</dbReference>
<sequence>MSSIPGLSTRLSPVYPPSQTSETEPASTQALIEALGLERHVEGGYFAEIDRNPVLVDNPFLDDGEEEDGEKTASTPLSGDDTKRNASTSIYYMLSAANPQGCFHRNKARTIHTLISGKARYILIHANESNTPKRIESFVVGNDYAAGERSVWVVEGGKYKGSFLLDGGTEGRCLISETVIPGFEYSDHDFLTMEKLRGLVTEEQARELEWLVRKD</sequence>
<organism evidence="2 3">
    <name type="scientific">Pyrenophora tritici-repentis</name>
    <dbReference type="NCBI Taxonomy" id="45151"/>
    <lineage>
        <taxon>Eukaryota</taxon>
        <taxon>Fungi</taxon>
        <taxon>Dikarya</taxon>
        <taxon>Ascomycota</taxon>
        <taxon>Pezizomycotina</taxon>
        <taxon>Dothideomycetes</taxon>
        <taxon>Pleosporomycetidae</taxon>
        <taxon>Pleosporales</taxon>
        <taxon>Pleosporineae</taxon>
        <taxon>Pleosporaceae</taxon>
        <taxon>Pyrenophora</taxon>
    </lineage>
</organism>
<reference evidence="3" key="1">
    <citation type="journal article" date="2022" name="Microb. Genom.">
        <title>A global pangenome for the wheat fungal pathogen Pyrenophora tritici-repentis and prediction of effector protein structural homology.</title>
        <authorList>
            <person name="Moolhuijzen P.M."/>
            <person name="See P.T."/>
            <person name="Shi G."/>
            <person name="Powell H.R."/>
            <person name="Cockram J."/>
            <person name="Jorgensen L.N."/>
            <person name="Benslimane H."/>
            <person name="Strelkov S.E."/>
            <person name="Turner J."/>
            <person name="Liu Z."/>
            <person name="Moffat C.S."/>
        </authorList>
    </citation>
    <scope>NUCLEOTIDE SEQUENCE [LARGE SCALE GENOMIC DNA]</scope>
</reference>
<proteinExistence type="predicted"/>
<dbReference type="Gene3D" id="2.60.120.10">
    <property type="entry name" value="Jelly Rolls"/>
    <property type="match status" value="1"/>
</dbReference>
<dbReference type="OMA" id="GFEFADH"/>
<dbReference type="SUPFAM" id="SSF51182">
    <property type="entry name" value="RmlC-like cupins"/>
    <property type="match status" value="1"/>
</dbReference>
<dbReference type="PANTHER" id="PTHR33387:SF3">
    <property type="entry name" value="DUF985 DOMAIN-CONTAINING PROTEIN"/>
    <property type="match status" value="1"/>
</dbReference>
<dbReference type="AlphaFoldDB" id="A0A2W1HMP4"/>
<dbReference type="InterPro" id="IPR014710">
    <property type="entry name" value="RmlC-like_jellyroll"/>
</dbReference>
<accession>A0A2W1HMP4</accession>
<keyword evidence="3" id="KW-1185">Reference proteome</keyword>
<dbReference type="EMBL" id="NRDI02000019">
    <property type="protein sequence ID" value="KAI1509670.1"/>
    <property type="molecule type" value="Genomic_DNA"/>
</dbReference>
<protein>
    <submittedName>
        <fullName evidence="2">DUF985 domain-containing protein</fullName>
    </submittedName>
</protein>
<dbReference type="CDD" id="cd06121">
    <property type="entry name" value="cupin_YML079wp"/>
    <property type="match status" value="1"/>
</dbReference>
<evidence type="ECO:0000313" key="3">
    <source>
        <dbReference type="Proteomes" id="UP000249757"/>
    </source>
</evidence>